<keyword evidence="2" id="KW-1185">Reference proteome</keyword>
<dbReference type="AlphaFoldDB" id="A0AAF1KBB7"/>
<dbReference type="EMBL" id="CP117255">
    <property type="protein sequence ID" value="WFR96527.1"/>
    <property type="molecule type" value="Genomic_DNA"/>
</dbReference>
<evidence type="ECO:0000313" key="1">
    <source>
        <dbReference type="EMBL" id="WFR96527.1"/>
    </source>
</evidence>
<reference evidence="1 2" key="1">
    <citation type="journal article" date="2018" name="Sci. Rep.">
        <title>Rhizobium tumorigenes sp. nov., a novel plant tumorigenic bacterium isolated from cane gall tumors on thornless blackberry.</title>
        <authorList>
            <person name="Kuzmanovi N."/>
            <person name="Smalla K."/>
            <person name="Gronow S."/>
            <person name="PuBawska J."/>
        </authorList>
    </citation>
    <scope>NUCLEOTIDE SEQUENCE [LARGE SCALE GENOMIC DNA]</scope>
    <source>
        <strain evidence="1 2">1078</strain>
    </source>
</reference>
<gene>
    <name evidence="1" type="ORF">PR017_05195</name>
</gene>
<reference evidence="2" key="2">
    <citation type="journal article" date="2023" name="MicrobiologyOpen">
        <title>Genomics of the tumorigenes clade of the family Rhizobiaceae and description of Rhizobium rhododendri sp. nov.</title>
        <authorList>
            <person name="Kuzmanovic N."/>
            <person name="diCenzo G.C."/>
            <person name="Bunk B."/>
            <person name="Sproeer C."/>
            <person name="Fruehling A."/>
            <person name="Neumann-Schaal M."/>
            <person name="Overmann J."/>
            <person name="Smalla K."/>
        </authorList>
    </citation>
    <scope>NUCLEOTIDE SEQUENCE [LARGE SCALE GENOMIC DNA]</scope>
    <source>
        <strain evidence="2">1078</strain>
    </source>
</reference>
<organism evidence="1 2">
    <name type="scientific">Rhizobium tumorigenes</name>
    <dbReference type="NCBI Taxonomy" id="2041385"/>
    <lineage>
        <taxon>Bacteria</taxon>
        <taxon>Pseudomonadati</taxon>
        <taxon>Pseudomonadota</taxon>
        <taxon>Alphaproteobacteria</taxon>
        <taxon>Hyphomicrobiales</taxon>
        <taxon>Rhizobiaceae</taxon>
        <taxon>Rhizobium/Agrobacterium group</taxon>
        <taxon>Rhizobium</taxon>
    </lineage>
</organism>
<dbReference type="RefSeq" id="WP_111220612.1">
    <property type="nucleotide sequence ID" value="NZ_CP117255.1"/>
</dbReference>
<sequence length="331" mass="36256">MPAKTTIQYRQLKTDGLWEGIELKPMLVDVLNRRGWADNAKHRILDLDQDHSFVILNKVSDPDSWKGPVFAGQLIHLQEGADVHAVMQSLEDDTSEYLVQSLNVGDTARVLKGALYFAVVGNHVGLIEGAQVRGRTLERYLTALLQRAGELEAGQAVILNGKFMAGDGKELAESTEMVVTAKPNLGRHAAAVQGAVDEMMAREAGLASERGATVFDVLATLGWSTEAIESLRAEVPDDGWIEGFFRVFIKEKRKRKPISRATINEALRNIDPADLGLRGDGSEKNGVVKLSVQRTVTTNQSLLDPANAMEQIVNALREWAAAGKIDCRFDT</sequence>
<dbReference type="Proteomes" id="UP000249499">
    <property type="component" value="Chromosome"/>
</dbReference>
<protein>
    <recommendedName>
        <fullName evidence="3">DUF932 domain-containing protein</fullName>
    </recommendedName>
</protein>
<proteinExistence type="predicted"/>
<evidence type="ECO:0000313" key="2">
    <source>
        <dbReference type="Proteomes" id="UP000249499"/>
    </source>
</evidence>
<dbReference type="KEGG" id="rtu:PR017_05195"/>
<name>A0AAF1KBB7_9HYPH</name>
<evidence type="ECO:0008006" key="3">
    <source>
        <dbReference type="Google" id="ProtNLM"/>
    </source>
</evidence>
<accession>A0AAF1KBB7</accession>